<keyword evidence="2" id="KW-0012">Acyltransferase</keyword>
<evidence type="ECO:0000259" key="1">
    <source>
        <dbReference type="Pfam" id="PF00814"/>
    </source>
</evidence>
<comment type="caution">
    <text evidence="2">The sequence shown here is derived from an EMBL/GenBank/DDBJ whole genome shotgun (WGS) entry which is preliminary data.</text>
</comment>
<dbReference type="Proteomes" id="UP001286174">
    <property type="component" value="Unassembled WGS sequence"/>
</dbReference>
<sequence length="197" mass="22377">MITLCMDTSHIFLALALIKDDQLLDSVQKKCWKQQSEEIFPELMAMMERQHLATEDIDQIVVTEGPGSYTGVRIAMTIGKVFCVMRDLPLYTIGTLQLYCGSRHARCVLDARGGRVYTAVLKDGEYEEKPHIVMVDDLKDQIDSLELVGDGHLFGREDYYPDLAQNFLALKDRWVKAANTNLVKPEYLKPSTAYLVK</sequence>
<evidence type="ECO:0000313" key="2">
    <source>
        <dbReference type="EMBL" id="MDX8420247.1"/>
    </source>
</evidence>
<dbReference type="Pfam" id="PF00814">
    <property type="entry name" value="TsaD"/>
    <property type="match status" value="1"/>
</dbReference>
<dbReference type="InterPro" id="IPR022496">
    <property type="entry name" value="T6A_TsaB"/>
</dbReference>
<keyword evidence="3" id="KW-1185">Reference proteome</keyword>
<dbReference type="InterPro" id="IPR000905">
    <property type="entry name" value="Gcp-like_dom"/>
</dbReference>
<dbReference type="NCBIfam" id="TIGR03725">
    <property type="entry name" value="T6A_YeaZ"/>
    <property type="match status" value="1"/>
</dbReference>
<dbReference type="AlphaFoldDB" id="A0AB35U6R5"/>
<accession>A0AB35U6R5</accession>
<dbReference type="InterPro" id="IPR043129">
    <property type="entry name" value="ATPase_NBD"/>
</dbReference>
<name>A0AB35U6R5_9FIRM</name>
<evidence type="ECO:0000313" key="3">
    <source>
        <dbReference type="Proteomes" id="UP001286174"/>
    </source>
</evidence>
<dbReference type="Gene3D" id="3.30.420.40">
    <property type="match status" value="2"/>
</dbReference>
<dbReference type="GO" id="GO:0061711">
    <property type="term" value="F:tRNA N(6)-L-threonylcarbamoyladenine synthase activity"/>
    <property type="evidence" value="ECO:0007669"/>
    <property type="project" value="UniProtKB-EC"/>
</dbReference>
<dbReference type="EMBL" id="JALBUR010000027">
    <property type="protein sequence ID" value="MDX8420247.1"/>
    <property type="molecule type" value="Genomic_DNA"/>
</dbReference>
<dbReference type="SUPFAM" id="SSF53067">
    <property type="entry name" value="Actin-like ATPase domain"/>
    <property type="match status" value="1"/>
</dbReference>
<protein>
    <submittedName>
        <fullName evidence="2">tRNA (Adenosine(37)-N6)-threonylcarbamoyltransferase complex dimerization subunit type 1 TsaB</fullName>
        <ecNumber evidence="2">2.3.1.234</ecNumber>
    </submittedName>
</protein>
<gene>
    <name evidence="2" type="primary">tsaB</name>
    <name evidence="2" type="ORF">MOZ60_09090</name>
</gene>
<keyword evidence="2" id="KW-0808">Transferase</keyword>
<organism evidence="2 3">
    <name type="scientific">Grylomicrobium aquisgranensis</name>
    <dbReference type="NCBI Taxonomy" id="2926318"/>
    <lineage>
        <taxon>Bacteria</taxon>
        <taxon>Bacillati</taxon>
        <taxon>Bacillota</taxon>
        <taxon>Erysipelotrichia</taxon>
        <taxon>Erysipelotrichales</taxon>
        <taxon>Erysipelotrichaceae</taxon>
        <taxon>Grylomicrobium</taxon>
    </lineage>
</organism>
<proteinExistence type="predicted"/>
<reference evidence="2 3" key="1">
    <citation type="submission" date="2022-03" db="EMBL/GenBank/DDBJ databases">
        <title>Novel taxa within the pig intestine.</title>
        <authorList>
            <person name="Wylensek D."/>
            <person name="Bishof K."/>
            <person name="Afrizal A."/>
            <person name="Clavel T."/>
        </authorList>
    </citation>
    <scope>NUCLEOTIDE SEQUENCE [LARGE SCALE GENOMIC DNA]</scope>
    <source>
        <strain evidence="2 3">CLA-KB-P133</strain>
    </source>
</reference>
<dbReference type="RefSeq" id="WP_108776024.1">
    <property type="nucleotide sequence ID" value="NZ_JALBUR010000027.1"/>
</dbReference>
<feature type="domain" description="Gcp-like" evidence="1">
    <location>
        <begin position="33"/>
        <end position="128"/>
    </location>
</feature>
<dbReference type="EC" id="2.3.1.234" evidence="2"/>
<dbReference type="GO" id="GO:0002949">
    <property type="term" value="P:tRNA threonylcarbamoyladenosine modification"/>
    <property type="evidence" value="ECO:0007669"/>
    <property type="project" value="InterPro"/>
</dbReference>